<dbReference type="Pfam" id="PF00237">
    <property type="entry name" value="Ribosomal_L22"/>
    <property type="match status" value="1"/>
</dbReference>
<evidence type="ECO:0000256" key="2">
    <source>
        <dbReference type="ARBA" id="ARBA00022730"/>
    </source>
</evidence>
<evidence type="ECO:0000313" key="11">
    <source>
        <dbReference type="EMBL" id="OGY24179.1"/>
    </source>
</evidence>
<evidence type="ECO:0000256" key="5">
    <source>
        <dbReference type="ARBA" id="ARBA00023274"/>
    </source>
</evidence>
<evidence type="ECO:0000256" key="4">
    <source>
        <dbReference type="ARBA" id="ARBA00022980"/>
    </source>
</evidence>
<evidence type="ECO:0000256" key="7">
    <source>
        <dbReference type="HAMAP-Rule" id="MF_01331"/>
    </source>
</evidence>
<accession>A0A1G1W924</accession>
<comment type="caution">
    <text evidence="11">The sequence shown here is derived from an EMBL/GenBank/DDBJ whole genome shotgun (WGS) entry which is preliminary data.</text>
</comment>
<dbReference type="GO" id="GO:0006412">
    <property type="term" value="P:translation"/>
    <property type="evidence" value="ECO:0007669"/>
    <property type="project" value="UniProtKB-UniRule"/>
</dbReference>
<comment type="function">
    <text evidence="7 10">This protein binds specifically to 23S rRNA; its binding is stimulated by other ribosomal proteins, e.g., L4, L17, and L20. It is important during the early stages of 50S assembly. It makes multiple contacts with different domains of the 23S rRNA in the assembled 50S subunit and ribosome.</text>
</comment>
<comment type="subunit">
    <text evidence="7 9">Part of the 50S ribosomal subunit.</text>
</comment>
<evidence type="ECO:0000256" key="8">
    <source>
        <dbReference type="RuleBase" id="RU004005"/>
    </source>
</evidence>
<dbReference type="InterPro" id="IPR001063">
    <property type="entry name" value="Ribosomal_uL22"/>
</dbReference>
<keyword evidence="3 7" id="KW-0694">RNA-binding</keyword>
<name>A0A1G1W924_9BACT</name>
<evidence type="ECO:0000313" key="12">
    <source>
        <dbReference type="Proteomes" id="UP000176631"/>
    </source>
</evidence>
<gene>
    <name evidence="7" type="primary">rplV</name>
    <name evidence="11" type="ORF">A2172_01385</name>
</gene>
<reference evidence="11 12" key="1">
    <citation type="journal article" date="2016" name="Nat. Commun.">
        <title>Thousands of microbial genomes shed light on interconnected biogeochemical processes in an aquifer system.</title>
        <authorList>
            <person name="Anantharaman K."/>
            <person name="Brown C.T."/>
            <person name="Hug L.A."/>
            <person name="Sharon I."/>
            <person name="Castelle C.J."/>
            <person name="Probst A.J."/>
            <person name="Thomas B.C."/>
            <person name="Singh A."/>
            <person name="Wilkins M.J."/>
            <person name="Karaoz U."/>
            <person name="Brodie E.L."/>
            <person name="Williams K.H."/>
            <person name="Hubbard S.S."/>
            <person name="Banfield J.F."/>
        </authorList>
    </citation>
    <scope>NUCLEOTIDE SEQUENCE [LARGE SCALE GENOMIC DNA]</scope>
</reference>
<evidence type="ECO:0000256" key="10">
    <source>
        <dbReference type="RuleBase" id="RU004008"/>
    </source>
</evidence>
<sequence length="112" mass="12605">MSEVTAVSKNLRVSPKKVRLIAYNLRGKNAESALESLRFVPRKAATPLYKVLKSAIANAKNNFKLEIAHLKIKELLVDEGKTMKRYRPVSRGAAHQILKRTTHIKVVLEGEN</sequence>
<dbReference type="HAMAP" id="MF_01331_B">
    <property type="entry name" value="Ribosomal_uL22_B"/>
    <property type="match status" value="1"/>
</dbReference>
<evidence type="ECO:0000256" key="6">
    <source>
        <dbReference type="ARBA" id="ARBA00035207"/>
    </source>
</evidence>
<evidence type="ECO:0000256" key="3">
    <source>
        <dbReference type="ARBA" id="ARBA00022884"/>
    </source>
</evidence>
<dbReference type="PANTHER" id="PTHR13501">
    <property type="entry name" value="CHLOROPLAST 50S RIBOSOMAL PROTEIN L22-RELATED"/>
    <property type="match status" value="1"/>
</dbReference>
<dbReference type="GO" id="GO:0022625">
    <property type="term" value="C:cytosolic large ribosomal subunit"/>
    <property type="evidence" value="ECO:0007669"/>
    <property type="project" value="TreeGrafter"/>
</dbReference>
<comment type="similarity">
    <text evidence="1 7 8">Belongs to the universal ribosomal protein uL22 family.</text>
</comment>
<protein>
    <recommendedName>
        <fullName evidence="6 7">Large ribosomal subunit protein uL22</fullName>
    </recommendedName>
</protein>
<dbReference type="AlphaFoldDB" id="A0A1G1W924"/>
<evidence type="ECO:0000256" key="9">
    <source>
        <dbReference type="RuleBase" id="RU004006"/>
    </source>
</evidence>
<dbReference type="STRING" id="1802593.A2172_01385"/>
<comment type="function">
    <text evidence="7">The globular domain of the protein is located near the polypeptide exit tunnel on the outside of the subunit, while an extended beta-hairpin is found that lines the wall of the exit tunnel in the center of the 70S ribosome.</text>
</comment>
<keyword evidence="5 7" id="KW-0687">Ribonucleoprotein</keyword>
<dbReference type="Gene3D" id="3.90.470.10">
    <property type="entry name" value="Ribosomal protein L22/L17"/>
    <property type="match status" value="1"/>
</dbReference>
<evidence type="ECO:0000256" key="1">
    <source>
        <dbReference type="ARBA" id="ARBA00009451"/>
    </source>
</evidence>
<dbReference type="PANTHER" id="PTHR13501:SF8">
    <property type="entry name" value="LARGE RIBOSOMAL SUBUNIT PROTEIN UL22M"/>
    <property type="match status" value="1"/>
</dbReference>
<dbReference type="NCBIfam" id="TIGR01044">
    <property type="entry name" value="rplV_bact"/>
    <property type="match status" value="1"/>
</dbReference>
<dbReference type="InterPro" id="IPR005727">
    <property type="entry name" value="Ribosomal_uL22_bac/chlpt-type"/>
</dbReference>
<dbReference type="GO" id="GO:0003735">
    <property type="term" value="F:structural constituent of ribosome"/>
    <property type="evidence" value="ECO:0007669"/>
    <property type="project" value="InterPro"/>
</dbReference>
<organism evidence="11 12">
    <name type="scientific">Candidatus Woykebacteria bacterium RBG_13_40_15</name>
    <dbReference type="NCBI Taxonomy" id="1802593"/>
    <lineage>
        <taxon>Bacteria</taxon>
        <taxon>Candidatus Woykeibacteriota</taxon>
    </lineage>
</organism>
<proteinExistence type="inferred from homology"/>
<dbReference type="SUPFAM" id="SSF54843">
    <property type="entry name" value="Ribosomal protein L22"/>
    <property type="match status" value="1"/>
</dbReference>
<dbReference type="CDD" id="cd00336">
    <property type="entry name" value="Ribosomal_L22"/>
    <property type="match status" value="1"/>
</dbReference>
<dbReference type="GO" id="GO:0019843">
    <property type="term" value="F:rRNA binding"/>
    <property type="evidence" value="ECO:0007669"/>
    <property type="project" value="UniProtKB-UniRule"/>
</dbReference>
<keyword evidence="4 7" id="KW-0689">Ribosomal protein</keyword>
<dbReference type="InterPro" id="IPR036394">
    <property type="entry name" value="Ribosomal_uL22_sf"/>
</dbReference>
<dbReference type="InterPro" id="IPR047867">
    <property type="entry name" value="Ribosomal_uL22_bac/org-type"/>
</dbReference>
<keyword evidence="2 7" id="KW-0699">rRNA-binding</keyword>
<dbReference type="Proteomes" id="UP000176631">
    <property type="component" value="Unassembled WGS sequence"/>
</dbReference>
<dbReference type="EMBL" id="MHCP01000015">
    <property type="protein sequence ID" value="OGY24179.1"/>
    <property type="molecule type" value="Genomic_DNA"/>
</dbReference>